<evidence type="ECO:0000313" key="2">
    <source>
        <dbReference type="EMBL" id="MFB9751012.1"/>
    </source>
</evidence>
<dbReference type="Proteomes" id="UP001589619">
    <property type="component" value="Unassembled WGS sequence"/>
</dbReference>
<protein>
    <submittedName>
        <fullName evidence="2">DinB family protein</fullName>
    </submittedName>
</protein>
<accession>A0ABV5VRY9</accession>
<sequence length="179" mass="20690">MHAKQTLEKFEELAGLYERQLERYDMEQLTRSPEKNEWSLGQMYVHLIQSALHMHLRHIESCREPGQQASNETAGSKTEEGLAVFALGALPPIRIRVPASRAYTPSQPESKQQLTEGLQEVVRRMRQIEPELDSIPLSRTAAHPRLGALNAKEWFSLIEMHYRHHLRQKERLDVFLGAE</sequence>
<name>A0ABV5VRY9_9BACL</name>
<reference evidence="2 3" key="1">
    <citation type="submission" date="2024-09" db="EMBL/GenBank/DDBJ databases">
        <authorList>
            <person name="Sun Q."/>
            <person name="Mori K."/>
        </authorList>
    </citation>
    <scope>NUCLEOTIDE SEQUENCE [LARGE SCALE GENOMIC DNA]</scope>
    <source>
        <strain evidence="2 3">JCM 12520</strain>
    </source>
</reference>
<dbReference type="Gene3D" id="1.20.120.450">
    <property type="entry name" value="dinb family like domain"/>
    <property type="match status" value="1"/>
</dbReference>
<keyword evidence="3" id="KW-1185">Reference proteome</keyword>
<dbReference type="EMBL" id="JBHMAG010000004">
    <property type="protein sequence ID" value="MFB9751012.1"/>
    <property type="molecule type" value="Genomic_DNA"/>
</dbReference>
<feature type="domain" description="DinB-like" evidence="1">
    <location>
        <begin position="15"/>
        <end position="168"/>
    </location>
</feature>
<gene>
    <name evidence="2" type="ORF">ACFFNY_05425</name>
</gene>
<dbReference type="InterPro" id="IPR024775">
    <property type="entry name" value="DinB-like"/>
</dbReference>
<dbReference type="Pfam" id="PF12867">
    <property type="entry name" value="DinB_2"/>
    <property type="match status" value="1"/>
</dbReference>
<dbReference type="InterPro" id="IPR034660">
    <property type="entry name" value="DinB/YfiT-like"/>
</dbReference>
<evidence type="ECO:0000259" key="1">
    <source>
        <dbReference type="Pfam" id="PF12867"/>
    </source>
</evidence>
<comment type="caution">
    <text evidence="2">The sequence shown here is derived from an EMBL/GenBank/DDBJ whole genome shotgun (WGS) entry which is preliminary data.</text>
</comment>
<evidence type="ECO:0000313" key="3">
    <source>
        <dbReference type="Proteomes" id="UP001589619"/>
    </source>
</evidence>
<organism evidence="2 3">
    <name type="scientific">Paenibacillus hodogayensis</name>
    <dbReference type="NCBI Taxonomy" id="279208"/>
    <lineage>
        <taxon>Bacteria</taxon>
        <taxon>Bacillati</taxon>
        <taxon>Bacillota</taxon>
        <taxon>Bacilli</taxon>
        <taxon>Bacillales</taxon>
        <taxon>Paenibacillaceae</taxon>
        <taxon>Paenibacillus</taxon>
    </lineage>
</organism>
<dbReference type="SUPFAM" id="SSF109854">
    <property type="entry name" value="DinB/YfiT-like putative metalloenzymes"/>
    <property type="match status" value="1"/>
</dbReference>
<dbReference type="RefSeq" id="WP_344905648.1">
    <property type="nucleotide sequence ID" value="NZ_BAAAYO010000002.1"/>
</dbReference>
<proteinExistence type="predicted"/>